<dbReference type="CDD" id="cd18804">
    <property type="entry name" value="SF2_C_priA"/>
    <property type="match status" value="1"/>
</dbReference>
<dbReference type="InterPro" id="IPR011545">
    <property type="entry name" value="DEAD/DEAH_box_helicase_dom"/>
</dbReference>
<dbReference type="EMBL" id="CP000859">
    <property type="protein sequence ID" value="ABW65835.1"/>
    <property type="molecule type" value="Genomic_DNA"/>
</dbReference>
<evidence type="ECO:0000313" key="15">
    <source>
        <dbReference type="Proteomes" id="UP000008561"/>
    </source>
</evidence>
<comment type="cofactor">
    <cofactor evidence="12">
        <name>Zn(2+)</name>
        <dbReference type="ChEBI" id="CHEBI:29105"/>
    </cofactor>
    <text evidence="12">Binds 2 zinc ions per subunit.</text>
</comment>
<feature type="binding site" evidence="12">
    <location>
        <position position="378"/>
    </location>
    <ligand>
        <name>Zn(2+)</name>
        <dbReference type="ChEBI" id="CHEBI:29105"/>
        <label>1</label>
    </ligand>
</feature>
<feature type="binding site" evidence="12">
    <location>
        <position position="387"/>
    </location>
    <ligand>
        <name>Zn(2+)</name>
        <dbReference type="ChEBI" id="CHEBI:29105"/>
        <label>2</label>
    </ligand>
</feature>
<evidence type="ECO:0000256" key="2">
    <source>
        <dbReference type="ARBA" id="ARBA00022705"/>
    </source>
</evidence>
<dbReference type="PROSITE" id="PS51192">
    <property type="entry name" value="HELICASE_ATP_BIND_1"/>
    <property type="match status" value="1"/>
</dbReference>
<evidence type="ECO:0000256" key="9">
    <source>
        <dbReference type="ARBA" id="ARBA00023125"/>
    </source>
</evidence>
<dbReference type="NCBIfam" id="TIGR00595">
    <property type="entry name" value="priA"/>
    <property type="match status" value="1"/>
</dbReference>
<evidence type="ECO:0000256" key="7">
    <source>
        <dbReference type="ARBA" id="ARBA00022833"/>
    </source>
</evidence>
<evidence type="ECO:0000256" key="5">
    <source>
        <dbReference type="ARBA" id="ARBA00022801"/>
    </source>
</evidence>
<evidence type="ECO:0000256" key="4">
    <source>
        <dbReference type="ARBA" id="ARBA00022741"/>
    </source>
</evidence>
<keyword evidence="10 12" id="KW-0413">Isomerase</keyword>
<evidence type="ECO:0000256" key="3">
    <source>
        <dbReference type="ARBA" id="ARBA00022723"/>
    </source>
</evidence>
<dbReference type="Proteomes" id="UP000008561">
    <property type="component" value="Chromosome"/>
</dbReference>
<dbReference type="GO" id="GO:1990077">
    <property type="term" value="C:primosome complex"/>
    <property type="evidence" value="ECO:0007669"/>
    <property type="project" value="UniProtKB-UniRule"/>
</dbReference>
<dbReference type="FunFam" id="3.40.50.300:FF:000489">
    <property type="entry name" value="Primosome assembly protein PriA"/>
    <property type="match status" value="1"/>
</dbReference>
<keyword evidence="5 12" id="KW-0378">Hydrolase</keyword>
<dbReference type="EC" id="5.6.2.4" evidence="12"/>
<dbReference type="Gene3D" id="3.40.50.300">
    <property type="entry name" value="P-loop containing nucleotide triphosphate hydrolases"/>
    <property type="match status" value="2"/>
</dbReference>
<keyword evidence="1 12" id="KW-0639">Primosome</keyword>
<dbReference type="PANTHER" id="PTHR30580">
    <property type="entry name" value="PRIMOSOMAL PROTEIN N"/>
    <property type="match status" value="1"/>
</dbReference>
<dbReference type="InterPro" id="IPR005259">
    <property type="entry name" value="PriA"/>
</dbReference>
<accession>A8ZRR8</accession>
<evidence type="ECO:0000256" key="1">
    <source>
        <dbReference type="ARBA" id="ARBA00022515"/>
    </source>
</evidence>
<dbReference type="RefSeq" id="WP_012173454.1">
    <property type="nucleotide sequence ID" value="NC_009943.1"/>
</dbReference>
<evidence type="ECO:0000256" key="12">
    <source>
        <dbReference type="HAMAP-Rule" id="MF_00983"/>
    </source>
</evidence>
<protein>
    <recommendedName>
        <fullName evidence="12">Replication restart protein PriA</fullName>
    </recommendedName>
    <alternativeName>
        <fullName evidence="12">ATP-dependent DNA helicase PriA</fullName>
        <ecNumber evidence="12">5.6.2.4</ecNumber>
    </alternativeName>
    <alternativeName>
        <fullName evidence="12">DNA 3'-5' helicase PriA</fullName>
    </alternativeName>
</protein>
<dbReference type="GO" id="GO:0006302">
    <property type="term" value="P:double-strand break repair"/>
    <property type="evidence" value="ECO:0007669"/>
    <property type="project" value="InterPro"/>
</dbReference>
<evidence type="ECO:0000256" key="8">
    <source>
        <dbReference type="ARBA" id="ARBA00022840"/>
    </source>
</evidence>
<evidence type="ECO:0000313" key="14">
    <source>
        <dbReference type="EMBL" id="ABW65835.1"/>
    </source>
</evidence>
<evidence type="ECO:0000259" key="13">
    <source>
        <dbReference type="PROSITE" id="PS51192"/>
    </source>
</evidence>
<dbReference type="InterPro" id="IPR041222">
    <property type="entry name" value="PriA_3primeBD"/>
</dbReference>
<evidence type="ECO:0000256" key="10">
    <source>
        <dbReference type="ARBA" id="ARBA00023235"/>
    </source>
</evidence>
<dbReference type="GO" id="GO:0008270">
    <property type="term" value="F:zinc ion binding"/>
    <property type="evidence" value="ECO:0007669"/>
    <property type="project" value="UniProtKB-UniRule"/>
</dbReference>
<evidence type="ECO:0000256" key="11">
    <source>
        <dbReference type="ARBA" id="ARBA00048988"/>
    </source>
</evidence>
<dbReference type="SUPFAM" id="SSF52540">
    <property type="entry name" value="P-loop containing nucleoside triphosphate hydrolases"/>
    <property type="match status" value="2"/>
</dbReference>
<dbReference type="AlphaFoldDB" id="A8ZRR8"/>
<dbReference type="HAMAP" id="MF_00983">
    <property type="entry name" value="PriA"/>
    <property type="match status" value="1"/>
</dbReference>
<dbReference type="GO" id="GO:0006270">
    <property type="term" value="P:DNA replication initiation"/>
    <property type="evidence" value="ECO:0007669"/>
    <property type="project" value="TreeGrafter"/>
</dbReference>
<feature type="binding site" evidence="12">
    <location>
        <position position="421"/>
    </location>
    <ligand>
        <name>Zn(2+)</name>
        <dbReference type="ChEBI" id="CHEBI:29105"/>
        <label>1</label>
    </ligand>
</feature>
<dbReference type="Pfam" id="PF00270">
    <property type="entry name" value="DEAD"/>
    <property type="match status" value="1"/>
</dbReference>
<keyword evidence="6 12" id="KW-0347">Helicase</keyword>
<dbReference type="InterPro" id="IPR040498">
    <property type="entry name" value="PriA_CRR"/>
</dbReference>
<comment type="similarity">
    <text evidence="12">Belongs to the helicase family. PriA subfamily.</text>
</comment>
<dbReference type="Pfam" id="PF00271">
    <property type="entry name" value="Helicase_C"/>
    <property type="match status" value="1"/>
</dbReference>
<dbReference type="InterPro" id="IPR042115">
    <property type="entry name" value="PriA_3primeBD_sf"/>
</dbReference>
<dbReference type="Gene3D" id="3.40.1440.60">
    <property type="entry name" value="PriA, 3(prime) DNA-binding domain"/>
    <property type="match status" value="1"/>
</dbReference>
<dbReference type="InterPro" id="IPR041236">
    <property type="entry name" value="PriA_C"/>
</dbReference>
<name>A8ZRR8_DESOH</name>
<feature type="domain" description="Helicase ATP-binding" evidence="13">
    <location>
        <begin position="148"/>
        <end position="314"/>
    </location>
</feature>
<keyword evidence="8 12" id="KW-0067">ATP-binding</keyword>
<dbReference type="SMART" id="SM00487">
    <property type="entry name" value="DEXDc"/>
    <property type="match status" value="1"/>
</dbReference>
<dbReference type="PANTHER" id="PTHR30580:SF0">
    <property type="entry name" value="PRIMOSOMAL PROTEIN N"/>
    <property type="match status" value="1"/>
</dbReference>
<keyword evidence="2 12" id="KW-0235">DNA replication</keyword>
<dbReference type="GO" id="GO:0043138">
    <property type="term" value="F:3'-5' DNA helicase activity"/>
    <property type="evidence" value="ECO:0007669"/>
    <property type="project" value="UniProtKB-EC"/>
</dbReference>
<comment type="subunit">
    <text evidence="12">Component of the replication restart primosome.</text>
</comment>
<dbReference type="Pfam" id="PF18074">
    <property type="entry name" value="PriA_C"/>
    <property type="match status" value="1"/>
</dbReference>
<dbReference type="KEGG" id="dol:Dole_0025"/>
<dbReference type="GO" id="GO:0005524">
    <property type="term" value="F:ATP binding"/>
    <property type="evidence" value="ECO:0007669"/>
    <property type="project" value="UniProtKB-UniRule"/>
</dbReference>
<proteinExistence type="inferred from homology"/>
<feature type="binding site" evidence="12">
    <location>
        <position position="408"/>
    </location>
    <ligand>
        <name>Zn(2+)</name>
        <dbReference type="ChEBI" id="CHEBI:29105"/>
        <label>2</label>
    </ligand>
</feature>
<keyword evidence="15" id="KW-1185">Reference proteome</keyword>
<keyword evidence="4 12" id="KW-0547">Nucleotide-binding</keyword>
<feature type="binding site" evidence="12">
    <location>
        <position position="405"/>
    </location>
    <ligand>
        <name>Zn(2+)</name>
        <dbReference type="ChEBI" id="CHEBI:29105"/>
        <label>2</label>
    </ligand>
</feature>
<comment type="catalytic activity">
    <reaction evidence="11 12">
        <text>ATP + H2O = ADP + phosphate + H(+)</text>
        <dbReference type="Rhea" id="RHEA:13065"/>
        <dbReference type="ChEBI" id="CHEBI:15377"/>
        <dbReference type="ChEBI" id="CHEBI:15378"/>
        <dbReference type="ChEBI" id="CHEBI:30616"/>
        <dbReference type="ChEBI" id="CHEBI:43474"/>
        <dbReference type="ChEBI" id="CHEBI:456216"/>
        <dbReference type="EC" id="5.6.2.4"/>
    </reaction>
</comment>
<dbReference type="InterPro" id="IPR027417">
    <property type="entry name" value="P-loop_NTPase"/>
</dbReference>
<dbReference type="GO" id="GO:0016887">
    <property type="term" value="F:ATP hydrolysis activity"/>
    <property type="evidence" value="ECO:0007669"/>
    <property type="project" value="RHEA"/>
</dbReference>
<dbReference type="GO" id="GO:0006310">
    <property type="term" value="P:DNA recombination"/>
    <property type="evidence" value="ECO:0007669"/>
    <property type="project" value="InterPro"/>
</dbReference>
<dbReference type="eggNOG" id="COG1198">
    <property type="taxonomic scope" value="Bacteria"/>
</dbReference>
<sequence>MSDSRYIEVAIHLPVFQTYTYSVPEPLLLQAVCGRRVQVPFGRQMVAGTVLGEATACDNAEIKPVAAVLDDGPLFPATMIPFFRWVADYYLYPLGETIANALPAGDLPKKSAPPVGKIPKDAVGDPILPDTPPDLTTDQEAVVADLVSRLDAGFCSCLLAGITGSGKTEVYMRVVAAALAMGKTALVLVPEIALIAQAEHRFCARFGHTVAVLHSGLSRTERWHQWSKIARGEAAIAIGTRSAVFAPLDRPGIIIVDEEHDTSYKQESGLRYNACDLAVVRAKLSDAVVVLGSATPSVQSLHNATTGKFSKTYRMDRRINRQPLPAITVVDLREQQARRGPRAYISDELHRAMAETLAQGNQVLLFLNRRGFASLPVCAACGNTIKCKHCDISLTLHKGANAFRCHFCGYSRAAARGCDICGSSSIKLLGLGTEKVEEAVKQLFPEASVARLDRDTTTRKGAMLRILKDLKNRKIDILVGTQMIAKGHDFPGITLIGVICADLSLNFPDFRAGERTFQLLAQVAGRAGRGVDPGRVILQTYNPDHLCIAAATRQDGSAFYDQEIAFRRQLGYPPFSRMVHLHISATDPAKAKARAREAGDCCTALKNSAPAVFGAVEVLGPVEAPIHKLASRYRWQILLKSRSAAAVKSFAARLLAQDGQRLRKGGVRLVVDVDPFFMM</sequence>
<reference evidence="14 15" key="1">
    <citation type="submission" date="2007-10" db="EMBL/GenBank/DDBJ databases">
        <title>Complete sequence of Desulfococcus oleovorans Hxd3.</title>
        <authorList>
            <consortium name="US DOE Joint Genome Institute"/>
            <person name="Copeland A."/>
            <person name="Lucas S."/>
            <person name="Lapidus A."/>
            <person name="Barry K."/>
            <person name="Glavina del Rio T."/>
            <person name="Dalin E."/>
            <person name="Tice H."/>
            <person name="Pitluck S."/>
            <person name="Kiss H."/>
            <person name="Brettin T."/>
            <person name="Bruce D."/>
            <person name="Detter J.C."/>
            <person name="Han C."/>
            <person name="Schmutz J."/>
            <person name="Larimer F."/>
            <person name="Land M."/>
            <person name="Hauser L."/>
            <person name="Kyrpides N."/>
            <person name="Kim E."/>
            <person name="Wawrik B."/>
            <person name="Richardson P."/>
        </authorList>
    </citation>
    <scope>NUCLEOTIDE SEQUENCE [LARGE SCALE GENOMIC DNA]</scope>
    <source>
        <strain evidence="15">DSM 6200 / JCM 39069 / Hxd3</strain>
    </source>
</reference>
<feature type="binding site" evidence="12">
    <location>
        <position position="390"/>
    </location>
    <ligand>
        <name>Zn(2+)</name>
        <dbReference type="ChEBI" id="CHEBI:29105"/>
        <label>2</label>
    </ligand>
</feature>
<gene>
    <name evidence="12" type="primary">priA</name>
    <name evidence="14" type="ordered locus">Dole_0025</name>
</gene>
<comment type="function">
    <text evidence="12">Initiates the restart of stalled replication forks, which reloads the replicative helicase on sites other than the origin of replication. Recognizes and binds to abandoned replication forks and remodels them to uncover a helicase loading site. Promotes assembly of the primosome at these replication forks.</text>
</comment>
<keyword evidence="9 12" id="KW-0238">DNA-binding</keyword>
<dbReference type="InterPro" id="IPR014001">
    <property type="entry name" value="Helicase_ATP-bd"/>
</dbReference>
<evidence type="ECO:0000256" key="6">
    <source>
        <dbReference type="ARBA" id="ARBA00022806"/>
    </source>
</evidence>
<dbReference type="HOGENOM" id="CLU_013353_3_0_7"/>
<keyword evidence="7 12" id="KW-0862">Zinc</keyword>
<organism evidence="14 15">
    <name type="scientific">Desulfosudis oleivorans (strain DSM 6200 / JCM 39069 / Hxd3)</name>
    <name type="common">Desulfococcus oleovorans</name>
    <dbReference type="NCBI Taxonomy" id="96561"/>
    <lineage>
        <taxon>Bacteria</taxon>
        <taxon>Pseudomonadati</taxon>
        <taxon>Thermodesulfobacteriota</taxon>
        <taxon>Desulfobacteria</taxon>
        <taxon>Desulfobacterales</taxon>
        <taxon>Desulfosudaceae</taxon>
        <taxon>Desulfosudis</taxon>
    </lineage>
</organism>
<comment type="catalytic activity">
    <reaction evidence="12">
        <text>Couples ATP hydrolysis with the unwinding of duplex DNA by translocating in the 3'-5' direction.</text>
        <dbReference type="EC" id="5.6.2.4"/>
    </reaction>
</comment>
<dbReference type="GO" id="GO:0006269">
    <property type="term" value="P:DNA replication, synthesis of primer"/>
    <property type="evidence" value="ECO:0007669"/>
    <property type="project" value="UniProtKB-KW"/>
</dbReference>
<dbReference type="CDD" id="cd17929">
    <property type="entry name" value="DEXHc_priA"/>
    <property type="match status" value="1"/>
</dbReference>
<dbReference type="STRING" id="96561.Dole_0025"/>
<dbReference type="OrthoDB" id="9759544at2"/>
<dbReference type="Pfam" id="PF17764">
    <property type="entry name" value="PriA_3primeBD"/>
    <property type="match status" value="1"/>
</dbReference>
<dbReference type="GO" id="GO:0003677">
    <property type="term" value="F:DNA binding"/>
    <property type="evidence" value="ECO:0007669"/>
    <property type="project" value="UniProtKB-UniRule"/>
</dbReference>
<keyword evidence="3 12" id="KW-0479">Metal-binding</keyword>
<dbReference type="SMART" id="SM00490">
    <property type="entry name" value="HELICc"/>
    <property type="match status" value="1"/>
</dbReference>
<dbReference type="InterPro" id="IPR001650">
    <property type="entry name" value="Helicase_C-like"/>
</dbReference>
<feature type="binding site" evidence="12">
    <location>
        <position position="381"/>
    </location>
    <ligand>
        <name>Zn(2+)</name>
        <dbReference type="ChEBI" id="CHEBI:29105"/>
        <label>1</label>
    </ligand>
</feature>
<dbReference type="Pfam" id="PF18319">
    <property type="entry name" value="Zn_ribbon_PriA"/>
    <property type="match status" value="1"/>
</dbReference>
<feature type="binding site" evidence="12">
    <location>
        <position position="418"/>
    </location>
    <ligand>
        <name>Zn(2+)</name>
        <dbReference type="ChEBI" id="CHEBI:29105"/>
        <label>1</label>
    </ligand>
</feature>